<sequence>MASTARLLFGSSFPHVSHNSITTGSHTTRALWQKNRKLPKECFNNKIPMQHNWKHSYKYIDGGSTSDKSKTKFYINATSAQSNESEPQGYANGHAFVIAPGCGKFIRYISKVFCWLVEVYHTYRVRVFVCNDHKSVS</sequence>
<proteinExistence type="predicted"/>
<name>A0ABU6XJK3_9FABA</name>
<keyword evidence="2" id="KW-1185">Reference proteome</keyword>
<organism evidence="1 2">
    <name type="scientific">Stylosanthes scabra</name>
    <dbReference type="NCBI Taxonomy" id="79078"/>
    <lineage>
        <taxon>Eukaryota</taxon>
        <taxon>Viridiplantae</taxon>
        <taxon>Streptophyta</taxon>
        <taxon>Embryophyta</taxon>
        <taxon>Tracheophyta</taxon>
        <taxon>Spermatophyta</taxon>
        <taxon>Magnoliopsida</taxon>
        <taxon>eudicotyledons</taxon>
        <taxon>Gunneridae</taxon>
        <taxon>Pentapetalae</taxon>
        <taxon>rosids</taxon>
        <taxon>fabids</taxon>
        <taxon>Fabales</taxon>
        <taxon>Fabaceae</taxon>
        <taxon>Papilionoideae</taxon>
        <taxon>50 kb inversion clade</taxon>
        <taxon>dalbergioids sensu lato</taxon>
        <taxon>Dalbergieae</taxon>
        <taxon>Pterocarpus clade</taxon>
        <taxon>Stylosanthes</taxon>
    </lineage>
</organism>
<reference evidence="1 2" key="1">
    <citation type="journal article" date="2023" name="Plants (Basel)">
        <title>Bridging the Gap: Combining Genomics and Transcriptomics Approaches to Understand Stylosanthes scabra, an Orphan Legume from the Brazilian Caatinga.</title>
        <authorList>
            <person name="Ferreira-Neto J.R.C."/>
            <person name="da Silva M.D."/>
            <person name="Binneck E."/>
            <person name="de Melo N.F."/>
            <person name="da Silva R.H."/>
            <person name="de Melo A.L.T.M."/>
            <person name="Pandolfi V."/>
            <person name="Bustamante F.O."/>
            <person name="Brasileiro-Vidal A.C."/>
            <person name="Benko-Iseppon A.M."/>
        </authorList>
    </citation>
    <scope>NUCLEOTIDE SEQUENCE [LARGE SCALE GENOMIC DNA]</scope>
    <source>
        <tissue evidence="1">Leaves</tissue>
    </source>
</reference>
<dbReference type="Proteomes" id="UP001341840">
    <property type="component" value="Unassembled WGS sequence"/>
</dbReference>
<accession>A0ABU6XJK3</accession>
<evidence type="ECO:0000313" key="2">
    <source>
        <dbReference type="Proteomes" id="UP001341840"/>
    </source>
</evidence>
<protein>
    <submittedName>
        <fullName evidence="1">Uncharacterized protein</fullName>
    </submittedName>
</protein>
<comment type="caution">
    <text evidence="1">The sequence shown here is derived from an EMBL/GenBank/DDBJ whole genome shotgun (WGS) entry which is preliminary data.</text>
</comment>
<evidence type="ECO:0000313" key="1">
    <source>
        <dbReference type="EMBL" id="MED6198229.1"/>
    </source>
</evidence>
<dbReference type="EMBL" id="JASCZI010212070">
    <property type="protein sequence ID" value="MED6198229.1"/>
    <property type="molecule type" value="Genomic_DNA"/>
</dbReference>
<gene>
    <name evidence="1" type="ORF">PIB30_064166</name>
</gene>